<comment type="similarity">
    <text evidence="2">Belongs to the ATG22 family.</text>
</comment>
<feature type="transmembrane region" description="Helical" evidence="8">
    <location>
        <begin position="314"/>
        <end position="332"/>
    </location>
</feature>
<keyword evidence="4 8" id="KW-0812">Transmembrane</keyword>
<protein>
    <submittedName>
        <fullName evidence="9">Autophagy-related protein 22 family protein</fullName>
    </submittedName>
</protein>
<evidence type="ECO:0000256" key="2">
    <source>
        <dbReference type="ARBA" id="ARBA00006978"/>
    </source>
</evidence>
<dbReference type="InterPro" id="IPR024671">
    <property type="entry name" value="Atg22-like"/>
</dbReference>
<feature type="transmembrane region" description="Helical" evidence="8">
    <location>
        <begin position="430"/>
        <end position="452"/>
    </location>
</feature>
<evidence type="ECO:0000256" key="8">
    <source>
        <dbReference type="SAM" id="Phobius"/>
    </source>
</evidence>
<dbReference type="GO" id="GO:0012505">
    <property type="term" value="C:endomembrane system"/>
    <property type="evidence" value="ECO:0007669"/>
    <property type="project" value="UniProtKB-SubCell"/>
</dbReference>
<dbReference type="AlphaFoldDB" id="A0AAD9D792"/>
<keyword evidence="10" id="KW-1185">Reference proteome</keyword>
<feature type="transmembrane region" description="Helical" evidence="8">
    <location>
        <begin position="367"/>
        <end position="385"/>
    </location>
</feature>
<dbReference type="PANTHER" id="PTHR23519">
    <property type="entry name" value="AUTOPHAGY-RELATED PROTEIN 22"/>
    <property type="match status" value="1"/>
</dbReference>
<accession>A0AAD9D792</accession>
<evidence type="ECO:0000313" key="9">
    <source>
        <dbReference type="EMBL" id="KAK1736542.1"/>
    </source>
</evidence>
<reference evidence="9" key="1">
    <citation type="submission" date="2023-06" db="EMBL/GenBank/DDBJ databases">
        <title>Survivors Of The Sea: Transcriptome response of Skeletonema marinoi to long-term dormancy.</title>
        <authorList>
            <person name="Pinder M.I.M."/>
            <person name="Kourtchenko O."/>
            <person name="Robertson E.K."/>
            <person name="Larsson T."/>
            <person name="Maumus F."/>
            <person name="Osuna-Cruz C.M."/>
            <person name="Vancaester E."/>
            <person name="Stenow R."/>
            <person name="Vandepoele K."/>
            <person name="Ploug H."/>
            <person name="Bruchert V."/>
            <person name="Godhe A."/>
            <person name="Topel M."/>
        </authorList>
    </citation>
    <scope>NUCLEOTIDE SEQUENCE</scope>
    <source>
        <strain evidence="9">R05AC</strain>
    </source>
</reference>
<sequence>MTASSNQTTDEAAAQQQPLFLHKPPYGDHLEARGWAFDAIGRSLSFIGNAVFVGTAVVHQAKINAGCLPEDVECTGVTQYGIRPSSFLALYNVIVGLASSALLPLLGAIVDHTSSRLFVARISAISYCILLFPMIFISQATWFAVAVLLIITALIGWIHTGMTFAYLPEMSDDKKTLERLNTSFTVIQFTTNVVYIVVVVGIAAGAGWMDDSLATARLAQSISFVITTAFWGIAWLKLMGPRPAMSQLPPGKHLLTIGFRTIYRTSIDIAKHHRALGWFYGALAFSESATQALLIIITTYSIELLNFSSSEAGVMYLIVLLSSVLGCYLSELSLRLLSPIRSNQLCIVSMALFTALAATFVKDSHALFYMFASFWGVCGGWKYTIERYLAITIIPKNKDAELMGAYLFFGQILSWLPPLVFTALNEAGISIRISMLSLLIFWFIAVICLQVMGPYENALRQANEAVEDSSLVDNNTAEAVEEPESKQSSEAPS</sequence>
<feature type="transmembrane region" description="Helical" evidence="8">
    <location>
        <begin position="344"/>
        <end position="361"/>
    </location>
</feature>
<evidence type="ECO:0000256" key="1">
    <source>
        <dbReference type="ARBA" id="ARBA00004127"/>
    </source>
</evidence>
<dbReference type="SUPFAM" id="SSF103473">
    <property type="entry name" value="MFS general substrate transporter"/>
    <property type="match status" value="2"/>
</dbReference>
<keyword evidence="6 8" id="KW-0472">Membrane</keyword>
<keyword evidence="5 8" id="KW-1133">Transmembrane helix</keyword>
<evidence type="ECO:0000313" key="10">
    <source>
        <dbReference type="Proteomes" id="UP001224775"/>
    </source>
</evidence>
<feature type="transmembrane region" description="Helical" evidence="8">
    <location>
        <begin position="278"/>
        <end position="302"/>
    </location>
</feature>
<name>A0AAD9D792_9STRA</name>
<evidence type="ECO:0000256" key="7">
    <source>
        <dbReference type="SAM" id="MobiDB-lite"/>
    </source>
</evidence>
<feature type="transmembrane region" description="Helical" evidence="8">
    <location>
        <begin position="218"/>
        <end position="236"/>
    </location>
</feature>
<feature type="transmembrane region" description="Helical" evidence="8">
    <location>
        <begin position="89"/>
        <end position="110"/>
    </location>
</feature>
<dbReference type="Pfam" id="PF11700">
    <property type="entry name" value="ATG22"/>
    <property type="match status" value="1"/>
</dbReference>
<dbReference type="InterPro" id="IPR036259">
    <property type="entry name" value="MFS_trans_sf"/>
</dbReference>
<evidence type="ECO:0000256" key="3">
    <source>
        <dbReference type="ARBA" id="ARBA00022448"/>
    </source>
</evidence>
<feature type="transmembrane region" description="Helical" evidence="8">
    <location>
        <begin position="117"/>
        <end position="136"/>
    </location>
</feature>
<dbReference type="EMBL" id="JATAAI010000028">
    <property type="protein sequence ID" value="KAK1736542.1"/>
    <property type="molecule type" value="Genomic_DNA"/>
</dbReference>
<dbReference type="PANTHER" id="PTHR23519:SF1">
    <property type="entry name" value="AUTOPHAGY-RELATED PROTEIN 22"/>
    <property type="match status" value="1"/>
</dbReference>
<dbReference type="Proteomes" id="UP001224775">
    <property type="component" value="Unassembled WGS sequence"/>
</dbReference>
<feature type="transmembrane region" description="Helical" evidence="8">
    <location>
        <begin position="186"/>
        <end position="206"/>
    </location>
</feature>
<evidence type="ECO:0000256" key="5">
    <source>
        <dbReference type="ARBA" id="ARBA00022989"/>
    </source>
</evidence>
<dbReference type="Gene3D" id="1.20.1250.20">
    <property type="entry name" value="MFS general substrate transporter like domains"/>
    <property type="match status" value="1"/>
</dbReference>
<keyword evidence="3" id="KW-0813">Transport</keyword>
<comment type="caution">
    <text evidence="9">The sequence shown here is derived from an EMBL/GenBank/DDBJ whole genome shotgun (WGS) entry which is preliminary data.</text>
</comment>
<evidence type="ECO:0000256" key="6">
    <source>
        <dbReference type="ARBA" id="ARBA00023136"/>
    </source>
</evidence>
<organism evidence="9 10">
    <name type="scientific">Skeletonema marinoi</name>
    <dbReference type="NCBI Taxonomy" id="267567"/>
    <lineage>
        <taxon>Eukaryota</taxon>
        <taxon>Sar</taxon>
        <taxon>Stramenopiles</taxon>
        <taxon>Ochrophyta</taxon>
        <taxon>Bacillariophyta</taxon>
        <taxon>Coscinodiscophyceae</taxon>
        <taxon>Thalassiosirophycidae</taxon>
        <taxon>Thalassiosirales</taxon>
        <taxon>Skeletonemataceae</taxon>
        <taxon>Skeletonema</taxon>
        <taxon>Skeletonema marinoi-dohrnii complex</taxon>
    </lineage>
</organism>
<feature type="region of interest" description="Disordered" evidence="7">
    <location>
        <begin position="469"/>
        <end position="493"/>
    </location>
</feature>
<gene>
    <name evidence="9" type="ORF">QTG54_012564</name>
</gene>
<feature type="transmembrane region" description="Helical" evidence="8">
    <location>
        <begin position="142"/>
        <end position="166"/>
    </location>
</feature>
<comment type="subcellular location">
    <subcellularLocation>
        <location evidence="1">Endomembrane system</location>
        <topology evidence="1">Multi-pass membrane protein</topology>
    </subcellularLocation>
</comment>
<evidence type="ECO:0000256" key="4">
    <source>
        <dbReference type="ARBA" id="ARBA00022692"/>
    </source>
</evidence>
<feature type="transmembrane region" description="Helical" evidence="8">
    <location>
        <begin position="405"/>
        <end position="424"/>
    </location>
</feature>
<proteinExistence type="inferred from homology"/>
<dbReference type="InterPro" id="IPR050495">
    <property type="entry name" value="ATG22/LtaA_families"/>
</dbReference>